<evidence type="ECO:0000256" key="2">
    <source>
        <dbReference type="SAM" id="MobiDB-lite"/>
    </source>
</evidence>
<evidence type="ECO:0000256" key="1">
    <source>
        <dbReference type="ARBA" id="ARBA00022946"/>
    </source>
</evidence>
<dbReference type="Pfam" id="PF01593">
    <property type="entry name" value="Amino_oxidase"/>
    <property type="match status" value="1"/>
</dbReference>
<dbReference type="EMBL" id="JAGFBR010000005">
    <property type="protein sequence ID" value="KAH0466725.1"/>
    <property type="molecule type" value="Genomic_DNA"/>
</dbReference>
<comment type="caution">
    <text evidence="4">The sequence shown here is derived from an EMBL/GenBank/DDBJ whole genome shotgun (WGS) entry which is preliminary data.</text>
</comment>
<dbReference type="InterPro" id="IPR036188">
    <property type="entry name" value="FAD/NAD-bd_sf"/>
</dbReference>
<evidence type="ECO:0000313" key="5">
    <source>
        <dbReference type="Proteomes" id="UP000775213"/>
    </source>
</evidence>
<feature type="compositionally biased region" description="Basic residues" evidence="2">
    <location>
        <begin position="1"/>
        <end position="10"/>
    </location>
</feature>
<dbReference type="PANTHER" id="PTHR42923:SF44">
    <property type="entry name" value="PROTOPORPHYRINOGEN OXIDASE 2, CHLOROPLASTIC_MITOCHONDRIAL"/>
    <property type="match status" value="1"/>
</dbReference>
<name>A0AAV7GY03_DENCH</name>
<dbReference type="Proteomes" id="UP000775213">
    <property type="component" value="Unassembled WGS sequence"/>
</dbReference>
<proteinExistence type="predicted"/>
<feature type="region of interest" description="Disordered" evidence="2">
    <location>
        <begin position="1"/>
        <end position="27"/>
    </location>
</feature>
<keyword evidence="5" id="KW-1185">Reference proteome</keyword>
<accession>A0AAV7GY03</accession>
<dbReference type="InterPro" id="IPR050464">
    <property type="entry name" value="Zeta_carotene_desat/Oxidored"/>
</dbReference>
<keyword evidence="1" id="KW-0809">Transit peptide</keyword>
<feature type="domain" description="Amine oxidase" evidence="3">
    <location>
        <begin position="31"/>
        <end position="152"/>
    </location>
</feature>
<dbReference type="GO" id="GO:0016491">
    <property type="term" value="F:oxidoreductase activity"/>
    <property type="evidence" value="ECO:0007669"/>
    <property type="project" value="InterPro"/>
</dbReference>
<gene>
    <name evidence="4" type="ORF">IEQ34_003963</name>
</gene>
<evidence type="ECO:0000259" key="3">
    <source>
        <dbReference type="Pfam" id="PF01593"/>
    </source>
</evidence>
<protein>
    <recommendedName>
        <fullName evidence="3">Amine oxidase domain-containing protein</fullName>
    </recommendedName>
</protein>
<dbReference type="GO" id="GO:0009534">
    <property type="term" value="C:chloroplast thylakoid"/>
    <property type="evidence" value="ECO:0007669"/>
    <property type="project" value="TreeGrafter"/>
</dbReference>
<organism evidence="4 5">
    <name type="scientific">Dendrobium chrysotoxum</name>
    <name type="common">Orchid</name>
    <dbReference type="NCBI Taxonomy" id="161865"/>
    <lineage>
        <taxon>Eukaryota</taxon>
        <taxon>Viridiplantae</taxon>
        <taxon>Streptophyta</taxon>
        <taxon>Embryophyta</taxon>
        <taxon>Tracheophyta</taxon>
        <taxon>Spermatophyta</taxon>
        <taxon>Magnoliopsida</taxon>
        <taxon>Liliopsida</taxon>
        <taxon>Asparagales</taxon>
        <taxon>Orchidaceae</taxon>
        <taxon>Epidendroideae</taxon>
        <taxon>Malaxideae</taxon>
        <taxon>Dendrobiinae</taxon>
        <taxon>Dendrobium</taxon>
    </lineage>
</organism>
<evidence type="ECO:0000313" key="4">
    <source>
        <dbReference type="EMBL" id="KAH0466725.1"/>
    </source>
</evidence>
<dbReference type="InterPro" id="IPR002937">
    <property type="entry name" value="Amino_oxidase"/>
</dbReference>
<dbReference type="Gene3D" id="3.50.50.60">
    <property type="entry name" value="FAD/NAD(P)-binding domain"/>
    <property type="match status" value="1"/>
</dbReference>
<sequence>MSKKKKKKEKMKGEEEKEWKKRMRRRVSKSSGLAAAYKLKTNGLKVTLFDVQDRAGGKIKSASEDGFIWDEGANTMTESESAVGRLLDDLGLREKQQFPISQNKRYVVRNGMPQLIPSNPVALIKSNILSTQSKLKILLEPLSWWHSDKRSSIKVCDTGIQESPLLCALVDLLRKNSFDPSFVLYGFVEGFTGFGFS</sequence>
<reference evidence="4 5" key="1">
    <citation type="journal article" date="2021" name="Hortic Res">
        <title>Chromosome-scale assembly of the Dendrobium chrysotoxum genome enhances the understanding of orchid evolution.</title>
        <authorList>
            <person name="Zhang Y."/>
            <person name="Zhang G.Q."/>
            <person name="Zhang D."/>
            <person name="Liu X.D."/>
            <person name="Xu X.Y."/>
            <person name="Sun W.H."/>
            <person name="Yu X."/>
            <person name="Zhu X."/>
            <person name="Wang Z.W."/>
            <person name="Zhao X."/>
            <person name="Zhong W.Y."/>
            <person name="Chen H."/>
            <person name="Yin W.L."/>
            <person name="Huang T."/>
            <person name="Niu S.C."/>
            <person name="Liu Z.J."/>
        </authorList>
    </citation>
    <scope>NUCLEOTIDE SEQUENCE [LARGE SCALE GENOMIC DNA]</scope>
    <source>
        <strain evidence="4">Lindl</strain>
    </source>
</reference>
<dbReference type="SUPFAM" id="SSF51905">
    <property type="entry name" value="FAD/NAD(P)-binding domain"/>
    <property type="match status" value="1"/>
</dbReference>
<dbReference type="PANTHER" id="PTHR42923">
    <property type="entry name" value="PROTOPORPHYRINOGEN OXIDASE"/>
    <property type="match status" value="1"/>
</dbReference>
<dbReference type="AlphaFoldDB" id="A0AAV7GY03"/>